<evidence type="ECO:0000313" key="3">
    <source>
        <dbReference type="Proteomes" id="UP000297814"/>
    </source>
</evidence>
<evidence type="ECO:0000313" key="2">
    <source>
        <dbReference type="EMBL" id="TGO42500.1"/>
    </source>
</evidence>
<gene>
    <name evidence="2" type="ORF">BHYA_0008g00120</name>
</gene>
<reference evidence="2 3" key="1">
    <citation type="submission" date="2017-12" db="EMBL/GenBank/DDBJ databases">
        <title>Comparative genomics of Botrytis spp.</title>
        <authorList>
            <person name="Valero-Jimenez C.A."/>
            <person name="Tapia P."/>
            <person name="Veloso J."/>
            <person name="Silva-Moreno E."/>
            <person name="Staats M."/>
            <person name="Valdes J.H."/>
            <person name="Van Kan J.A.L."/>
        </authorList>
    </citation>
    <scope>NUCLEOTIDE SEQUENCE [LARGE SCALE GENOMIC DNA]</scope>
    <source>
        <strain evidence="2 3">Bh0001</strain>
    </source>
</reference>
<accession>A0A4Z1H6J7</accession>
<proteinExistence type="predicted"/>
<organism evidence="2 3">
    <name type="scientific">Botrytis hyacinthi</name>
    <dbReference type="NCBI Taxonomy" id="278943"/>
    <lineage>
        <taxon>Eukaryota</taxon>
        <taxon>Fungi</taxon>
        <taxon>Dikarya</taxon>
        <taxon>Ascomycota</taxon>
        <taxon>Pezizomycotina</taxon>
        <taxon>Leotiomycetes</taxon>
        <taxon>Helotiales</taxon>
        <taxon>Sclerotiniaceae</taxon>
        <taxon>Botrytis</taxon>
    </lineage>
</organism>
<dbReference type="AlphaFoldDB" id="A0A4Z1H6J7"/>
<comment type="caution">
    <text evidence="2">The sequence shown here is derived from an EMBL/GenBank/DDBJ whole genome shotgun (WGS) entry which is preliminary data.</text>
</comment>
<keyword evidence="3" id="KW-1185">Reference proteome</keyword>
<protein>
    <submittedName>
        <fullName evidence="2">Uncharacterized protein</fullName>
    </submittedName>
</protein>
<feature type="region of interest" description="Disordered" evidence="1">
    <location>
        <begin position="1"/>
        <end position="29"/>
    </location>
</feature>
<dbReference type="Proteomes" id="UP000297814">
    <property type="component" value="Unassembled WGS sequence"/>
</dbReference>
<sequence length="119" mass="13176">MSSYTFSRASSDSSSSSSSSSSSFQSSYSMEPRATSYEESAQMMQAPTGWYDSVTTCIIVIVVPRWLVTSEARIDEGASKSVYSATITTTQQQQQQQQRRYGVGTWMDVKIDAFGWFGV</sequence>
<name>A0A4Z1H6J7_9HELO</name>
<dbReference type="EMBL" id="PQXK01000008">
    <property type="protein sequence ID" value="TGO42500.1"/>
    <property type="molecule type" value="Genomic_DNA"/>
</dbReference>
<evidence type="ECO:0000256" key="1">
    <source>
        <dbReference type="SAM" id="MobiDB-lite"/>
    </source>
</evidence>